<evidence type="ECO:0000313" key="7">
    <source>
        <dbReference type="EMBL" id="GJQ11959.1"/>
    </source>
</evidence>
<evidence type="ECO:0000256" key="5">
    <source>
        <dbReference type="SAM" id="Phobius"/>
    </source>
</evidence>
<keyword evidence="2 5" id="KW-0812">Transmembrane</keyword>
<sequence>MQTTEVFGVSLPLSVACFLFQFVTYHITCGFFAILDYYKLLPNYKLHNSDHKTYSQLLPRVVFNQVVFYLPSFILLQYLGVAFCSFEPKLSVWLFVADYLFYSFLQEIIFYSGHRFLLHSKWGFQLLGHELHHTTKGSVAVSQHYMAPIDYLIEIVITNMLPFFFMKKTNIYFELFVITLNTVTGPWDHSGYKYPVGESSFAHSMHHLRSSCSFGGSAAFTDWILKTAYYFYGYSNLPKIKESSNH</sequence>
<dbReference type="PANTHER" id="PTHR11863">
    <property type="entry name" value="STEROL DESATURASE"/>
    <property type="match status" value="1"/>
</dbReference>
<dbReference type="GO" id="GO:0016491">
    <property type="term" value="F:oxidoreductase activity"/>
    <property type="evidence" value="ECO:0007669"/>
    <property type="project" value="InterPro"/>
</dbReference>
<keyword evidence="8" id="KW-1185">Reference proteome</keyword>
<dbReference type="InterPro" id="IPR050307">
    <property type="entry name" value="Sterol_Desaturase_Related"/>
</dbReference>
<reference evidence="7" key="2">
    <citation type="submission" date="2022-01" db="EMBL/GenBank/DDBJ databases">
        <authorList>
            <person name="Hirooka S."/>
            <person name="Miyagishima S.Y."/>
        </authorList>
    </citation>
    <scope>NUCLEOTIDE SEQUENCE</scope>
    <source>
        <strain evidence="7">NBRC 102759</strain>
    </source>
</reference>
<evidence type="ECO:0000259" key="6">
    <source>
        <dbReference type="Pfam" id="PF04116"/>
    </source>
</evidence>
<evidence type="ECO:0000256" key="4">
    <source>
        <dbReference type="ARBA" id="ARBA00023136"/>
    </source>
</evidence>
<dbReference type="EMBL" id="BQMJ01000029">
    <property type="protein sequence ID" value="GJQ11959.1"/>
    <property type="molecule type" value="Genomic_DNA"/>
</dbReference>
<feature type="transmembrane region" description="Helical" evidence="5">
    <location>
        <begin position="57"/>
        <end position="80"/>
    </location>
</feature>
<feature type="transmembrane region" description="Helical" evidence="5">
    <location>
        <begin position="92"/>
        <end position="111"/>
    </location>
</feature>
<feature type="domain" description="Fatty acid hydroxylase" evidence="6">
    <location>
        <begin position="100"/>
        <end position="227"/>
    </location>
</feature>
<feature type="transmembrane region" description="Helical" evidence="5">
    <location>
        <begin position="12"/>
        <end position="37"/>
    </location>
</feature>
<comment type="caution">
    <text evidence="7">The sequence shown here is derived from an EMBL/GenBank/DDBJ whole genome shotgun (WGS) entry which is preliminary data.</text>
</comment>
<keyword evidence="4 5" id="KW-0472">Membrane</keyword>
<dbReference type="GO" id="GO:0016020">
    <property type="term" value="C:membrane"/>
    <property type="evidence" value="ECO:0007669"/>
    <property type="project" value="UniProtKB-SubCell"/>
</dbReference>
<evidence type="ECO:0000256" key="3">
    <source>
        <dbReference type="ARBA" id="ARBA00022989"/>
    </source>
</evidence>
<dbReference type="Proteomes" id="UP001061958">
    <property type="component" value="Unassembled WGS sequence"/>
</dbReference>
<comment type="subcellular location">
    <subcellularLocation>
        <location evidence="1">Membrane</location>
    </subcellularLocation>
</comment>
<accession>A0A9C7PXF9</accession>
<organism evidence="7 8">
    <name type="scientific">Galdieria partita</name>
    <dbReference type="NCBI Taxonomy" id="83374"/>
    <lineage>
        <taxon>Eukaryota</taxon>
        <taxon>Rhodophyta</taxon>
        <taxon>Bangiophyceae</taxon>
        <taxon>Galdieriales</taxon>
        <taxon>Galdieriaceae</taxon>
        <taxon>Galdieria</taxon>
    </lineage>
</organism>
<dbReference type="InterPro" id="IPR006694">
    <property type="entry name" value="Fatty_acid_hydroxylase"/>
</dbReference>
<gene>
    <name evidence="7" type="ORF">GpartN1_g3750.t1</name>
</gene>
<dbReference type="GO" id="GO:0005506">
    <property type="term" value="F:iron ion binding"/>
    <property type="evidence" value="ECO:0007669"/>
    <property type="project" value="InterPro"/>
</dbReference>
<dbReference type="OrthoDB" id="408954at2759"/>
<dbReference type="Pfam" id="PF04116">
    <property type="entry name" value="FA_hydroxylase"/>
    <property type="match status" value="1"/>
</dbReference>
<evidence type="ECO:0000313" key="8">
    <source>
        <dbReference type="Proteomes" id="UP001061958"/>
    </source>
</evidence>
<name>A0A9C7PXF9_9RHOD</name>
<evidence type="ECO:0000256" key="1">
    <source>
        <dbReference type="ARBA" id="ARBA00004370"/>
    </source>
</evidence>
<evidence type="ECO:0000256" key="2">
    <source>
        <dbReference type="ARBA" id="ARBA00022692"/>
    </source>
</evidence>
<reference evidence="7" key="1">
    <citation type="journal article" date="2022" name="Proc. Natl. Acad. Sci. U.S.A.">
        <title>Life cycle and functional genomics of the unicellular red alga Galdieria for elucidating algal and plant evolution and industrial use.</title>
        <authorList>
            <person name="Hirooka S."/>
            <person name="Itabashi T."/>
            <person name="Ichinose T.M."/>
            <person name="Onuma R."/>
            <person name="Fujiwara T."/>
            <person name="Yamashita S."/>
            <person name="Jong L.W."/>
            <person name="Tomita R."/>
            <person name="Iwane A.H."/>
            <person name="Miyagishima S.Y."/>
        </authorList>
    </citation>
    <scope>NUCLEOTIDE SEQUENCE</scope>
    <source>
        <strain evidence="7">NBRC 102759</strain>
    </source>
</reference>
<dbReference type="AlphaFoldDB" id="A0A9C7PXF9"/>
<keyword evidence="3 5" id="KW-1133">Transmembrane helix</keyword>
<protein>
    <recommendedName>
        <fullName evidence="6">Fatty acid hydroxylase domain-containing protein</fullName>
    </recommendedName>
</protein>
<dbReference type="GO" id="GO:0008610">
    <property type="term" value="P:lipid biosynthetic process"/>
    <property type="evidence" value="ECO:0007669"/>
    <property type="project" value="InterPro"/>
</dbReference>
<proteinExistence type="predicted"/>